<organism evidence="2 3">
    <name type="scientific">Paeniglutamicibacter antarcticus</name>
    <dbReference type="NCBI Taxonomy" id="494023"/>
    <lineage>
        <taxon>Bacteria</taxon>
        <taxon>Bacillati</taxon>
        <taxon>Actinomycetota</taxon>
        <taxon>Actinomycetes</taxon>
        <taxon>Micrococcales</taxon>
        <taxon>Micrococcaceae</taxon>
        <taxon>Paeniglutamicibacter</taxon>
    </lineage>
</organism>
<protein>
    <submittedName>
        <fullName evidence="2">Uncharacterized protein</fullName>
    </submittedName>
</protein>
<feature type="compositionally biased region" description="Polar residues" evidence="1">
    <location>
        <begin position="157"/>
        <end position="173"/>
    </location>
</feature>
<evidence type="ECO:0000256" key="1">
    <source>
        <dbReference type="SAM" id="MobiDB-lite"/>
    </source>
</evidence>
<dbReference type="EMBL" id="BAABLK010000028">
    <property type="protein sequence ID" value="GAA5227334.1"/>
    <property type="molecule type" value="Genomic_DNA"/>
</dbReference>
<reference evidence="3" key="1">
    <citation type="journal article" date="2019" name="Int. J. Syst. Evol. Microbiol.">
        <title>The Global Catalogue of Microorganisms (GCM) 10K type strain sequencing project: providing services to taxonomists for standard genome sequencing and annotation.</title>
        <authorList>
            <consortium name="The Broad Institute Genomics Platform"/>
            <consortium name="The Broad Institute Genome Sequencing Center for Infectious Disease"/>
            <person name="Wu L."/>
            <person name="Ma J."/>
        </authorList>
    </citation>
    <scope>NUCLEOTIDE SEQUENCE [LARGE SCALE GENOMIC DNA]</scope>
    <source>
        <strain evidence="3">JCM 18952</strain>
    </source>
</reference>
<gene>
    <name evidence="2" type="ORF">GCM10025778_18670</name>
</gene>
<feature type="compositionally biased region" description="Basic and acidic residues" evidence="1">
    <location>
        <begin position="123"/>
        <end position="132"/>
    </location>
</feature>
<dbReference type="Proteomes" id="UP001501257">
    <property type="component" value="Unassembled WGS sequence"/>
</dbReference>
<sequence length="173" mass="17913">MLISAGSPPVSSDIAENAKKKTLCVMRNKPTPSPNGASAPMSIIAILLPGSCPSIGIFSSGQAVDLVAMPLGGRTPKVLSPALKVSPKSSRLSNIGVLANHTPFADLSSLSVMEVSVTRTNAWRRESRRSPTDKSASPRPNTQVPRRSASLPPGSGPRNTTRTAGSWTGPSCG</sequence>
<keyword evidence="3" id="KW-1185">Reference proteome</keyword>
<name>A0ABP9TQG0_9MICC</name>
<comment type="caution">
    <text evidence="2">The sequence shown here is derived from an EMBL/GenBank/DDBJ whole genome shotgun (WGS) entry which is preliminary data.</text>
</comment>
<proteinExistence type="predicted"/>
<evidence type="ECO:0000313" key="2">
    <source>
        <dbReference type="EMBL" id="GAA5227334.1"/>
    </source>
</evidence>
<accession>A0ABP9TQG0</accession>
<evidence type="ECO:0000313" key="3">
    <source>
        <dbReference type="Proteomes" id="UP001501257"/>
    </source>
</evidence>
<feature type="compositionally biased region" description="Polar residues" evidence="1">
    <location>
        <begin position="133"/>
        <end position="145"/>
    </location>
</feature>
<feature type="region of interest" description="Disordered" evidence="1">
    <location>
        <begin position="122"/>
        <end position="173"/>
    </location>
</feature>